<accession>A0AAD1S3X8</accession>
<dbReference type="Gene3D" id="3.10.20.90">
    <property type="entry name" value="Phosphatidylinositol 3-kinase Catalytic Subunit, Chain A, domain 1"/>
    <property type="match status" value="1"/>
</dbReference>
<dbReference type="SUPFAM" id="SSF64268">
    <property type="entry name" value="PX domain"/>
    <property type="match status" value="1"/>
</dbReference>
<keyword evidence="8" id="KW-1185">Reference proteome</keyword>
<dbReference type="InterPro" id="IPR048763">
    <property type="entry name" value="SNX17-31_FERM_F1"/>
</dbReference>
<comment type="similarity">
    <text evidence="1">Belongs to the sorting nexin family.</text>
</comment>
<gene>
    <name evidence="7" type="ORF">PECUL_23A044358</name>
</gene>
<dbReference type="PANTHER" id="PTHR12431:SF15">
    <property type="entry name" value="SORTING NEXIN-31"/>
    <property type="match status" value="1"/>
</dbReference>
<protein>
    <recommendedName>
        <fullName evidence="5">Sorting nexin-31</fullName>
    </recommendedName>
</protein>
<dbReference type="Gene3D" id="1.20.80.60">
    <property type="match status" value="1"/>
</dbReference>
<evidence type="ECO:0000259" key="6">
    <source>
        <dbReference type="PROSITE" id="PS50195"/>
    </source>
</evidence>
<reference evidence="7" key="1">
    <citation type="submission" date="2022-03" db="EMBL/GenBank/DDBJ databases">
        <authorList>
            <person name="Alioto T."/>
            <person name="Alioto T."/>
            <person name="Gomez Garrido J."/>
        </authorList>
    </citation>
    <scope>NUCLEOTIDE SEQUENCE</scope>
</reference>
<dbReference type="Pfam" id="PF00787">
    <property type="entry name" value="PX"/>
    <property type="match status" value="1"/>
</dbReference>
<dbReference type="PROSITE" id="PS50195">
    <property type="entry name" value="PX"/>
    <property type="match status" value="1"/>
</dbReference>
<dbReference type="GO" id="GO:0032456">
    <property type="term" value="P:endocytic recycling"/>
    <property type="evidence" value="ECO:0007669"/>
    <property type="project" value="TreeGrafter"/>
</dbReference>
<evidence type="ECO:0000256" key="4">
    <source>
        <dbReference type="ARBA" id="ARBA00057444"/>
    </source>
</evidence>
<dbReference type="InterPro" id="IPR011993">
    <property type="entry name" value="PH-like_dom_sf"/>
</dbReference>
<evidence type="ECO:0000256" key="2">
    <source>
        <dbReference type="ARBA" id="ARBA00022448"/>
    </source>
</evidence>
<feature type="domain" description="PX" evidence="6">
    <location>
        <begin position="1"/>
        <end position="107"/>
    </location>
</feature>
<dbReference type="CDD" id="cd06885">
    <property type="entry name" value="PX_SNX17_31"/>
    <property type="match status" value="1"/>
</dbReference>
<dbReference type="Gene3D" id="3.30.1520.10">
    <property type="entry name" value="Phox-like domain"/>
    <property type="match status" value="1"/>
</dbReference>
<dbReference type="GO" id="GO:0035091">
    <property type="term" value="F:phosphatidylinositol binding"/>
    <property type="evidence" value="ECO:0007669"/>
    <property type="project" value="InterPro"/>
</dbReference>
<evidence type="ECO:0000313" key="7">
    <source>
        <dbReference type="EMBL" id="CAH2285677.1"/>
    </source>
</evidence>
<evidence type="ECO:0000313" key="8">
    <source>
        <dbReference type="Proteomes" id="UP001295444"/>
    </source>
</evidence>
<dbReference type="Pfam" id="PF18116">
    <property type="entry name" value="SNX17_FERM_C"/>
    <property type="match status" value="1"/>
</dbReference>
<keyword evidence="3" id="KW-0653">Protein transport</keyword>
<dbReference type="InterPro" id="IPR001683">
    <property type="entry name" value="PX_dom"/>
</dbReference>
<evidence type="ECO:0000256" key="3">
    <source>
        <dbReference type="ARBA" id="ARBA00022927"/>
    </source>
</evidence>
<dbReference type="InterPro" id="IPR036871">
    <property type="entry name" value="PX_dom_sf"/>
</dbReference>
<comment type="function">
    <text evidence="4">May be involved in protein trafficking.</text>
</comment>
<evidence type="ECO:0000256" key="1">
    <source>
        <dbReference type="ARBA" id="ARBA00010883"/>
    </source>
</evidence>
<sequence>MHVNIPVTEEVQDSLGNRYVLYSVFLEGTLLFKVRYSDLHLWDEQLQRVFGNNLPAFPPKYYLAMTKSMAEERRLQLEKYLQKLVSDPVISSSEIFTNFFKRLQLETFKIPTIEIILKVYLPNDEQIRVDVLTTDTAERVLELALFKAALSRELMEYFSLFITHRENDGGITVVKQIAGFELPFITIWNMDDDSFQIDIRKCYMNPSTDAMLMGCTTAIHLLYIQAVQEYRMNWSRPTEEQQAKLQQLLESENKVKFLQLMQNVERYGHIQLGACTSDYPKPETSVTVSIGYLEMYCCFHTSNGNKEILQLPITDLNCWHVQMCNSVKDNCSIDKKHQLEFMFEYIQAETKKCITLRTEQAFLLSTCLKKIMIEQPVTGTKEDLEIVSNLQRCSACVK</sequence>
<dbReference type="Gene3D" id="2.30.29.30">
    <property type="entry name" value="Pleckstrin-homology domain (PH domain)/Phosphotyrosine-binding domain (PTB)"/>
    <property type="match status" value="1"/>
</dbReference>
<organism evidence="7 8">
    <name type="scientific">Pelobates cultripes</name>
    <name type="common">Western spadefoot toad</name>
    <dbReference type="NCBI Taxonomy" id="61616"/>
    <lineage>
        <taxon>Eukaryota</taxon>
        <taxon>Metazoa</taxon>
        <taxon>Chordata</taxon>
        <taxon>Craniata</taxon>
        <taxon>Vertebrata</taxon>
        <taxon>Euteleostomi</taxon>
        <taxon>Amphibia</taxon>
        <taxon>Batrachia</taxon>
        <taxon>Anura</taxon>
        <taxon>Pelobatoidea</taxon>
        <taxon>Pelobatidae</taxon>
        <taxon>Pelobates</taxon>
    </lineage>
</organism>
<keyword evidence="2" id="KW-0813">Transport</keyword>
<dbReference type="Proteomes" id="UP001295444">
    <property type="component" value="Chromosome 04"/>
</dbReference>
<dbReference type="AlphaFoldDB" id="A0AAD1S3X8"/>
<dbReference type="SMART" id="SM00312">
    <property type="entry name" value="PX"/>
    <property type="match status" value="1"/>
</dbReference>
<dbReference type="FunFam" id="1.20.80.60:FF:000001">
    <property type="entry name" value="Sorting nexin-17 isoform1"/>
    <property type="match status" value="1"/>
</dbReference>
<name>A0AAD1S3X8_PELCU</name>
<dbReference type="PANTHER" id="PTHR12431">
    <property type="entry name" value="SORTING NEXIN 17 AND 27"/>
    <property type="match status" value="1"/>
</dbReference>
<dbReference type="Pfam" id="PF21273">
    <property type="entry name" value="SNX17-27-31_F1_FERM"/>
    <property type="match status" value="1"/>
</dbReference>
<dbReference type="GO" id="GO:0005769">
    <property type="term" value="C:early endosome"/>
    <property type="evidence" value="ECO:0007669"/>
    <property type="project" value="TreeGrafter"/>
</dbReference>
<evidence type="ECO:0000256" key="5">
    <source>
        <dbReference type="ARBA" id="ARBA00071903"/>
    </source>
</evidence>
<dbReference type="FunFam" id="3.30.1520.10:FF:000008">
    <property type="entry name" value="Sorting nexin-17 isoform1"/>
    <property type="match status" value="1"/>
</dbReference>
<dbReference type="EMBL" id="OW240915">
    <property type="protein sequence ID" value="CAH2285677.1"/>
    <property type="molecule type" value="Genomic_DNA"/>
</dbReference>
<dbReference type="GO" id="GO:0006886">
    <property type="term" value="P:intracellular protein transport"/>
    <property type="evidence" value="ECO:0007669"/>
    <property type="project" value="TreeGrafter"/>
</dbReference>
<proteinExistence type="inferred from homology"/>
<dbReference type="InterPro" id="IPR040842">
    <property type="entry name" value="SNX17/31_FERM"/>
</dbReference>